<dbReference type="Gene3D" id="3.40.50.12780">
    <property type="entry name" value="N-terminal domain of ligase-like"/>
    <property type="match status" value="1"/>
</dbReference>
<dbReference type="PANTHER" id="PTHR43767:SF1">
    <property type="entry name" value="NONRIBOSOMAL PEPTIDE SYNTHASE PES1 (EUROFUNG)-RELATED"/>
    <property type="match status" value="1"/>
</dbReference>
<dbReference type="CDD" id="cd07989">
    <property type="entry name" value="LPLAT_AGPAT-like"/>
    <property type="match status" value="1"/>
</dbReference>
<dbReference type="Pfam" id="PF01553">
    <property type="entry name" value="Acyltransferase"/>
    <property type="match status" value="1"/>
</dbReference>
<dbReference type="PROSITE" id="PS00455">
    <property type="entry name" value="AMP_BINDING"/>
    <property type="match status" value="1"/>
</dbReference>
<dbReference type="SUPFAM" id="SSF103473">
    <property type="entry name" value="MFS general substrate transporter"/>
    <property type="match status" value="1"/>
</dbReference>
<feature type="transmembrane region" description="Helical" evidence="4">
    <location>
        <begin position="90"/>
        <end position="123"/>
    </location>
</feature>
<protein>
    <submittedName>
        <fullName evidence="6">Acyl-[ACP]--phospholipid O-acyltransferase</fullName>
    </submittedName>
</protein>
<feature type="transmembrane region" description="Helical" evidence="4">
    <location>
        <begin position="400"/>
        <end position="419"/>
    </location>
</feature>
<gene>
    <name evidence="6" type="ORF">CAK95_08630</name>
</gene>
<dbReference type="InterPro" id="IPR036259">
    <property type="entry name" value="MFS_trans_sf"/>
</dbReference>
<dbReference type="Pfam" id="PF00501">
    <property type="entry name" value="AMP-binding"/>
    <property type="match status" value="1"/>
</dbReference>
<accession>A0A1W6ZZM1</accession>
<dbReference type="KEGG" id="psin:CAK95_08630"/>
<feature type="transmembrane region" description="Helical" evidence="4">
    <location>
        <begin position="144"/>
        <end position="166"/>
    </location>
</feature>
<dbReference type="InterPro" id="IPR050237">
    <property type="entry name" value="ATP-dep_AMP-bd_enzyme"/>
</dbReference>
<keyword evidence="6" id="KW-0808">Transferase</keyword>
<feature type="transmembrane region" description="Helical" evidence="4">
    <location>
        <begin position="368"/>
        <end position="388"/>
    </location>
</feature>
<feature type="transmembrane region" description="Helical" evidence="4">
    <location>
        <begin position="839"/>
        <end position="862"/>
    </location>
</feature>
<dbReference type="Gene3D" id="1.20.1250.20">
    <property type="entry name" value="MFS general substrate transporter like domains"/>
    <property type="match status" value="1"/>
</dbReference>
<feature type="transmembrane region" description="Helical" evidence="4">
    <location>
        <begin position="288"/>
        <end position="311"/>
    </location>
</feature>
<dbReference type="InterPro" id="IPR045851">
    <property type="entry name" value="AMP-bd_C_sf"/>
</dbReference>
<feature type="transmembrane region" description="Helical" evidence="4">
    <location>
        <begin position="225"/>
        <end position="246"/>
    </location>
</feature>
<dbReference type="OrthoDB" id="9803968at2"/>
<dbReference type="Pfam" id="PF07690">
    <property type="entry name" value="MFS_1"/>
    <property type="match status" value="1"/>
</dbReference>
<feature type="domain" description="Phospholipid/glycerol acyltransferase" evidence="5">
    <location>
        <begin position="454"/>
        <end position="564"/>
    </location>
</feature>
<dbReference type="GO" id="GO:0016746">
    <property type="term" value="F:acyltransferase activity"/>
    <property type="evidence" value="ECO:0007669"/>
    <property type="project" value="UniProtKB-KW"/>
</dbReference>
<reference evidence="6 7" key="1">
    <citation type="submission" date="2017-05" db="EMBL/GenBank/DDBJ databases">
        <title>Full genome sequence of Pseudorhodoplanes sinuspersici.</title>
        <authorList>
            <person name="Dastgheib S.M.M."/>
            <person name="Shavandi M."/>
            <person name="Tirandaz H."/>
        </authorList>
    </citation>
    <scope>NUCLEOTIDE SEQUENCE [LARGE SCALE GENOMIC DNA]</scope>
    <source>
        <strain evidence="6 7">RIPI110</strain>
    </source>
</reference>
<keyword evidence="3 4" id="KW-0472">Membrane</keyword>
<dbReference type="Proteomes" id="UP000194137">
    <property type="component" value="Chromosome"/>
</dbReference>
<evidence type="ECO:0000313" key="6">
    <source>
        <dbReference type="EMBL" id="ARQ02837.1"/>
    </source>
</evidence>
<keyword evidence="1 4" id="KW-0812">Transmembrane</keyword>
<feature type="transmembrane region" description="Helical" evidence="4">
    <location>
        <begin position="331"/>
        <end position="356"/>
    </location>
</feature>
<dbReference type="GO" id="GO:0022857">
    <property type="term" value="F:transmembrane transporter activity"/>
    <property type="evidence" value="ECO:0007669"/>
    <property type="project" value="InterPro"/>
</dbReference>
<dbReference type="InterPro" id="IPR042099">
    <property type="entry name" value="ANL_N_sf"/>
</dbReference>
<dbReference type="EMBL" id="CP021112">
    <property type="protein sequence ID" value="ARQ02837.1"/>
    <property type="molecule type" value="Genomic_DNA"/>
</dbReference>
<keyword evidence="6" id="KW-0012">Acyltransferase</keyword>
<name>A0A1W6ZZM1_9HYPH</name>
<keyword evidence="7" id="KW-1185">Reference proteome</keyword>
<proteinExistence type="predicted"/>
<dbReference type="STRING" id="1235591.CAK95_08630"/>
<evidence type="ECO:0000256" key="4">
    <source>
        <dbReference type="SAM" id="Phobius"/>
    </source>
</evidence>
<dbReference type="PANTHER" id="PTHR43767">
    <property type="entry name" value="LONG-CHAIN-FATTY-ACID--COA LIGASE"/>
    <property type="match status" value="1"/>
</dbReference>
<dbReference type="SUPFAM" id="SSF56801">
    <property type="entry name" value="Acetyl-CoA synthetase-like"/>
    <property type="match status" value="1"/>
</dbReference>
<dbReference type="CDD" id="cd06173">
    <property type="entry name" value="MFS_MefA_like"/>
    <property type="match status" value="1"/>
</dbReference>
<dbReference type="InterPro" id="IPR011701">
    <property type="entry name" value="MFS"/>
</dbReference>
<dbReference type="SUPFAM" id="SSF69593">
    <property type="entry name" value="Glycerol-3-phosphate (1)-acyltransferase"/>
    <property type="match status" value="1"/>
</dbReference>
<sequence>MLSWRFAPLFWCQFFSAFNDNFLKNSIVFLILFRIHAGAGAVDGSQGEALITLAGAIFIAPYFFLSALGGEIADRFDKAVIAQRLKFVEIAIAAIAVGGFLIHSLVVLYVALFGFGVIGALFGPIKYGILPDHLERRELPAGNALVEGATFIAILLGTIVAGIAAHGGGSPIGFSALVMFFALLCWLAALFIPRTGEAAPNLIINKNIASSTWSLIQHLRSDHRLWWGALVTSWFWLSGIVVLSLLPPAVKSLLGGNEETVTAYLAVFSVAVAIGSGLAAWLASGRIILLPTLLGALLLGFFAVFMGYSLYGVTPATQFAGPLEILTSPRGIKVAISLMGLAIGGGLFIVPAFAAVQAWSAADRRARVIAAVNVLNALFMTVATLFVAVLQSNGVTTPQLLIGLGVANFLVAIAIGITMPTRPFNDALSILYRTFFRAEVHGLDNLQKVTSPNVILALNHVSFLDAGIALSLLGRNPLFAIDTSIAQKWWVRPFARMTRALPIDPLKPMATRTLIQAVQAGDTLIIFPEGRLTVTGSLMKVYDGAGLIADKSDATIVPIRIEGLERSYFTRLHGDQIRKQLFPKVRVTVLEPTKLNLDPALRGKARRRAAGAALYDIMSDMIYKTTPTDRTIHQAVVDAAKEHGMKTVATEDMVTGSLTYKRLLLGARILGKKLMPLAEVGKPLGVMLPNANGAVVTIFGLMSAGRVPAMINFTAGASNILGGCRAAGIDTIVTSRAFIERGKLEPLLEKLSAEVKIVYLEDVRATLGLFDKLDGMLNYKKSLVQRKPNDWAAILFTSGSEGVPKGVVLSHRNILTNAAQARARIDFNRTDKVFNILPVFHSFGLTVGVILPIVSGVPIFLYPSPLHYRTVPELVYVTNATIMFATDTFLNGYARAANPYDFRSIRYMLAGAEPVRESTRQLYLEKFGIRILEGYGVTETAPALALNTPMFNKFGTVGRLFPGMEAKLEKVEGVDEGGRLFVKGPNVMLGYLRVEHPGVLERPPEGWHDTGDIVTIDAQGFIKIMGRAKRFAKVGGEMVSFAAVEALAGELWPDAVSAVVSVPDARKGERLLLYTNKEKATRSDFIAFAREHHASELMIPAEVIYREKLPMLGSGKVDLLTLAKMAKEERAQAAQPRPVVPA</sequence>
<dbReference type="AlphaFoldDB" id="A0A1W6ZZM1"/>
<evidence type="ECO:0000313" key="7">
    <source>
        <dbReference type="Proteomes" id="UP000194137"/>
    </source>
</evidence>
<feature type="transmembrane region" description="Helical" evidence="4">
    <location>
        <begin position="49"/>
        <end position="70"/>
    </location>
</feature>
<dbReference type="Gene3D" id="3.30.300.30">
    <property type="match status" value="1"/>
</dbReference>
<evidence type="ECO:0000259" key="5">
    <source>
        <dbReference type="SMART" id="SM00563"/>
    </source>
</evidence>
<dbReference type="InterPro" id="IPR002123">
    <property type="entry name" value="Plipid/glycerol_acylTrfase"/>
</dbReference>
<feature type="transmembrane region" description="Helical" evidence="4">
    <location>
        <begin position="22"/>
        <end position="42"/>
    </location>
</feature>
<feature type="transmembrane region" description="Helical" evidence="4">
    <location>
        <begin position="261"/>
        <end position="281"/>
    </location>
</feature>
<dbReference type="InterPro" id="IPR020845">
    <property type="entry name" value="AMP-binding_CS"/>
</dbReference>
<dbReference type="NCBIfam" id="NF005291">
    <property type="entry name" value="PRK06814.1"/>
    <property type="match status" value="1"/>
</dbReference>
<evidence type="ECO:0000256" key="3">
    <source>
        <dbReference type="ARBA" id="ARBA00023136"/>
    </source>
</evidence>
<organism evidence="6 7">
    <name type="scientific">Pseudorhodoplanes sinuspersici</name>
    <dbReference type="NCBI Taxonomy" id="1235591"/>
    <lineage>
        <taxon>Bacteria</taxon>
        <taxon>Pseudomonadati</taxon>
        <taxon>Pseudomonadota</taxon>
        <taxon>Alphaproteobacteria</taxon>
        <taxon>Hyphomicrobiales</taxon>
        <taxon>Pseudorhodoplanes</taxon>
    </lineage>
</organism>
<feature type="transmembrane region" description="Helical" evidence="4">
    <location>
        <begin position="172"/>
        <end position="192"/>
    </location>
</feature>
<dbReference type="SMART" id="SM00563">
    <property type="entry name" value="PlsC"/>
    <property type="match status" value="1"/>
</dbReference>
<evidence type="ECO:0000256" key="1">
    <source>
        <dbReference type="ARBA" id="ARBA00022692"/>
    </source>
</evidence>
<dbReference type="InterPro" id="IPR000873">
    <property type="entry name" value="AMP-dep_synth/lig_dom"/>
</dbReference>
<dbReference type="GO" id="GO:0016878">
    <property type="term" value="F:acid-thiol ligase activity"/>
    <property type="evidence" value="ECO:0007669"/>
    <property type="project" value="UniProtKB-ARBA"/>
</dbReference>
<evidence type="ECO:0000256" key="2">
    <source>
        <dbReference type="ARBA" id="ARBA00022989"/>
    </source>
</evidence>
<keyword evidence="2 4" id="KW-1133">Transmembrane helix</keyword>